<evidence type="ECO:0000313" key="5">
    <source>
        <dbReference type="EMBL" id="SKA94736.1"/>
    </source>
</evidence>
<feature type="domain" description="HTH gntR-type" evidence="4">
    <location>
        <begin position="11"/>
        <end position="79"/>
    </location>
</feature>
<dbReference type="InterPro" id="IPR050679">
    <property type="entry name" value="Bact_HTH_transcr_reg"/>
</dbReference>
<dbReference type="PROSITE" id="PS50949">
    <property type="entry name" value="HTH_GNTR"/>
    <property type="match status" value="1"/>
</dbReference>
<dbReference type="PRINTS" id="PR00035">
    <property type="entry name" value="HTHGNTR"/>
</dbReference>
<dbReference type="Proteomes" id="UP000190042">
    <property type="component" value="Unassembled WGS sequence"/>
</dbReference>
<dbReference type="InterPro" id="IPR036388">
    <property type="entry name" value="WH-like_DNA-bd_sf"/>
</dbReference>
<dbReference type="Gene3D" id="1.10.10.10">
    <property type="entry name" value="Winged helix-like DNA-binding domain superfamily/Winged helix DNA-binding domain"/>
    <property type="match status" value="1"/>
</dbReference>
<dbReference type="InterPro" id="IPR028978">
    <property type="entry name" value="Chorismate_lyase_/UTRA_dom_sf"/>
</dbReference>
<dbReference type="EMBL" id="FUYJ01000002">
    <property type="protein sequence ID" value="SKA94736.1"/>
    <property type="molecule type" value="Genomic_DNA"/>
</dbReference>
<accession>A0A1T4XZ01</accession>
<dbReference type="AlphaFoldDB" id="A0A1T4XZ01"/>
<dbReference type="InterPro" id="IPR011663">
    <property type="entry name" value="UTRA"/>
</dbReference>
<dbReference type="GO" id="GO:0003677">
    <property type="term" value="F:DNA binding"/>
    <property type="evidence" value="ECO:0007669"/>
    <property type="project" value="UniProtKB-KW"/>
</dbReference>
<evidence type="ECO:0000313" key="6">
    <source>
        <dbReference type="Proteomes" id="UP000190042"/>
    </source>
</evidence>
<protein>
    <submittedName>
        <fullName evidence="5">GntR family transcriptional regulator</fullName>
    </submittedName>
</protein>
<evidence type="ECO:0000256" key="1">
    <source>
        <dbReference type="ARBA" id="ARBA00023015"/>
    </source>
</evidence>
<organism evidence="5 6">
    <name type="scientific">Sporosarcina newyorkensis</name>
    <dbReference type="NCBI Taxonomy" id="759851"/>
    <lineage>
        <taxon>Bacteria</taxon>
        <taxon>Bacillati</taxon>
        <taxon>Bacillota</taxon>
        <taxon>Bacilli</taxon>
        <taxon>Bacillales</taxon>
        <taxon>Caryophanaceae</taxon>
        <taxon>Sporosarcina</taxon>
    </lineage>
</organism>
<proteinExistence type="predicted"/>
<name>A0A1T4XZ01_9BACL</name>
<dbReference type="GO" id="GO:0003700">
    <property type="term" value="F:DNA-binding transcription factor activity"/>
    <property type="evidence" value="ECO:0007669"/>
    <property type="project" value="InterPro"/>
</dbReference>
<dbReference type="RefSeq" id="WP_078817116.1">
    <property type="nucleotide sequence ID" value="NZ_FUYJ01000002.1"/>
</dbReference>
<dbReference type="FunFam" id="1.10.10.10:FF:000079">
    <property type="entry name" value="GntR family transcriptional regulator"/>
    <property type="match status" value="1"/>
</dbReference>
<evidence type="ECO:0000256" key="2">
    <source>
        <dbReference type="ARBA" id="ARBA00023125"/>
    </source>
</evidence>
<dbReference type="PANTHER" id="PTHR44846:SF1">
    <property type="entry name" value="MANNOSYL-D-GLYCERATE TRANSPORT_METABOLISM SYSTEM REPRESSOR MNGR-RELATED"/>
    <property type="match status" value="1"/>
</dbReference>
<reference evidence="6" key="1">
    <citation type="submission" date="2017-02" db="EMBL/GenBank/DDBJ databases">
        <authorList>
            <person name="Varghese N."/>
            <person name="Submissions S."/>
        </authorList>
    </citation>
    <scope>NUCLEOTIDE SEQUENCE [LARGE SCALE GENOMIC DNA]</scope>
    <source>
        <strain evidence="6">DSM 23966</strain>
    </source>
</reference>
<dbReference type="SMART" id="SM00345">
    <property type="entry name" value="HTH_GNTR"/>
    <property type="match status" value="1"/>
</dbReference>
<keyword evidence="1" id="KW-0805">Transcription regulation</keyword>
<dbReference type="InterPro" id="IPR000524">
    <property type="entry name" value="Tscrpt_reg_HTH_GntR"/>
</dbReference>
<sequence length="260" mass="29287">MEISIERNSPAPLYIQVSDLIRERIVSGYYGPGELLPKEALLAESFDVSRITIRSALEVLSNEGLVIKKQGKGTFITENKKTLSINSVQGFYSLLVKSGADVETELMKSESVPPNSSLAAELQISETEPIRKIKRLYLVKQKPIAIITTHLFEDVQLTRKESEELTVYGVLSEKLNEEPVQAQYRITAAIAMEEESEHLTVPVGAPLMILKRTSFNKDGKPIEYTDHLIVAEDCNLEFVLKKEQVLEDLRILNSKNKEFH</sequence>
<gene>
    <name evidence="5" type="ORF">SAMN04244570_1465</name>
</gene>
<evidence type="ECO:0000256" key="3">
    <source>
        <dbReference type="ARBA" id="ARBA00023163"/>
    </source>
</evidence>
<dbReference type="GO" id="GO:0045892">
    <property type="term" value="P:negative regulation of DNA-templated transcription"/>
    <property type="evidence" value="ECO:0007669"/>
    <property type="project" value="TreeGrafter"/>
</dbReference>
<keyword evidence="2" id="KW-0238">DNA-binding</keyword>
<keyword evidence="3" id="KW-0804">Transcription</keyword>
<dbReference type="Pfam" id="PF07702">
    <property type="entry name" value="UTRA"/>
    <property type="match status" value="1"/>
</dbReference>
<dbReference type="SUPFAM" id="SSF46785">
    <property type="entry name" value="Winged helix' DNA-binding domain"/>
    <property type="match status" value="1"/>
</dbReference>
<dbReference type="Gene3D" id="3.40.1410.10">
    <property type="entry name" value="Chorismate lyase-like"/>
    <property type="match status" value="1"/>
</dbReference>
<dbReference type="SMART" id="SM00866">
    <property type="entry name" value="UTRA"/>
    <property type="match status" value="1"/>
</dbReference>
<keyword evidence="6" id="KW-1185">Reference proteome</keyword>
<dbReference type="CDD" id="cd07377">
    <property type="entry name" value="WHTH_GntR"/>
    <property type="match status" value="1"/>
</dbReference>
<evidence type="ECO:0000259" key="4">
    <source>
        <dbReference type="PROSITE" id="PS50949"/>
    </source>
</evidence>
<dbReference type="InterPro" id="IPR036390">
    <property type="entry name" value="WH_DNA-bd_sf"/>
</dbReference>
<dbReference type="Pfam" id="PF00392">
    <property type="entry name" value="GntR"/>
    <property type="match status" value="1"/>
</dbReference>
<dbReference type="SUPFAM" id="SSF64288">
    <property type="entry name" value="Chorismate lyase-like"/>
    <property type="match status" value="1"/>
</dbReference>
<dbReference type="PANTHER" id="PTHR44846">
    <property type="entry name" value="MANNOSYL-D-GLYCERATE TRANSPORT/METABOLISM SYSTEM REPRESSOR MNGR-RELATED"/>
    <property type="match status" value="1"/>
</dbReference>